<gene>
    <name evidence="8" type="ORF">QYM36_014916</name>
</gene>
<proteinExistence type="predicted"/>
<keyword evidence="3" id="KW-0732">Signal</keyword>
<evidence type="ECO:0000313" key="8">
    <source>
        <dbReference type="EMBL" id="KAK2707050.1"/>
    </source>
</evidence>
<dbReference type="EMBL" id="JAVRJZ010000019">
    <property type="protein sequence ID" value="KAK2707050.1"/>
    <property type="molecule type" value="Genomic_DNA"/>
</dbReference>
<comment type="subcellular location">
    <subcellularLocation>
        <location evidence="1">Cell membrane</location>
        <topology evidence="1">Single-pass type I membrane protein</topology>
    </subcellularLocation>
</comment>
<organism evidence="8 9">
    <name type="scientific">Artemia franciscana</name>
    <name type="common">Brine shrimp</name>
    <name type="synonym">Artemia sanfranciscana</name>
    <dbReference type="NCBI Taxonomy" id="6661"/>
    <lineage>
        <taxon>Eukaryota</taxon>
        <taxon>Metazoa</taxon>
        <taxon>Ecdysozoa</taxon>
        <taxon>Arthropoda</taxon>
        <taxon>Crustacea</taxon>
        <taxon>Branchiopoda</taxon>
        <taxon>Anostraca</taxon>
        <taxon>Artemiidae</taxon>
        <taxon>Artemia</taxon>
    </lineage>
</organism>
<dbReference type="PANTHER" id="PTHR11506:SF35">
    <property type="entry name" value="LYSOSOME-ASSOCIATED MEMBRANE GLYCOPROTEIN 5"/>
    <property type="match status" value="1"/>
</dbReference>
<evidence type="ECO:0000313" key="9">
    <source>
        <dbReference type="Proteomes" id="UP001187531"/>
    </source>
</evidence>
<dbReference type="Gene3D" id="2.40.160.110">
    <property type="match status" value="1"/>
</dbReference>
<evidence type="ECO:0000256" key="3">
    <source>
        <dbReference type="ARBA" id="ARBA00022729"/>
    </source>
</evidence>
<evidence type="ECO:0000256" key="4">
    <source>
        <dbReference type="ARBA" id="ARBA00022989"/>
    </source>
</evidence>
<evidence type="ECO:0000256" key="7">
    <source>
        <dbReference type="SAM" id="Phobius"/>
    </source>
</evidence>
<dbReference type="Proteomes" id="UP001187531">
    <property type="component" value="Unassembled WGS sequence"/>
</dbReference>
<evidence type="ECO:0008006" key="10">
    <source>
        <dbReference type="Google" id="ProtNLM"/>
    </source>
</evidence>
<dbReference type="AlphaFoldDB" id="A0AA88H833"/>
<dbReference type="GO" id="GO:0005765">
    <property type="term" value="C:lysosomal membrane"/>
    <property type="evidence" value="ECO:0007669"/>
    <property type="project" value="TreeGrafter"/>
</dbReference>
<keyword evidence="6" id="KW-0325">Glycoprotein</keyword>
<protein>
    <recommendedName>
        <fullName evidence="10">Lysosome-associated membrane glycoprotein 5</fullName>
    </recommendedName>
</protein>
<keyword evidence="9" id="KW-1185">Reference proteome</keyword>
<name>A0AA88H833_ARTSF</name>
<accession>A0AA88H833</accession>
<evidence type="ECO:0000256" key="6">
    <source>
        <dbReference type="ARBA" id="ARBA00023180"/>
    </source>
</evidence>
<comment type="caution">
    <text evidence="8">The sequence shown here is derived from an EMBL/GenBank/DDBJ whole genome shotgun (WGS) entry which is preliminary data.</text>
</comment>
<dbReference type="PANTHER" id="PTHR11506">
    <property type="entry name" value="LYSOSOME-ASSOCIATED MEMBRANE GLYCOPROTEIN"/>
    <property type="match status" value="1"/>
</dbReference>
<reference evidence="8" key="1">
    <citation type="submission" date="2023-07" db="EMBL/GenBank/DDBJ databases">
        <title>Chromosome-level genome assembly of Artemia franciscana.</title>
        <authorList>
            <person name="Jo E."/>
        </authorList>
    </citation>
    <scope>NUCLEOTIDE SEQUENCE</scope>
    <source>
        <tissue evidence="8">Whole body</tissue>
    </source>
</reference>
<keyword evidence="4 7" id="KW-1133">Transmembrane helix</keyword>
<dbReference type="GO" id="GO:0031902">
    <property type="term" value="C:late endosome membrane"/>
    <property type="evidence" value="ECO:0007669"/>
    <property type="project" value="TreeGrafter"/>
</dbReference>
<keyword evidence="2 7" id="KW-0812">Transmembrane</keyword>
<dbReference type="InterPro" id="IPR002000">
    <property type="entry name" value="Lysosome-assoc_membr_glycop"/>
</dbReference>
<feature type="transmembrane region" description="Helical" evidence="7">
    <location>
        <begin position="237"/>
        <end position="259"/>
    </location>
</feature>
<dbReference type="GO" id="GO:0005886">
    <property type="term" value="C:plasma membrane"/>
    <property type="evidence" value="ECO:0007669"/>
    <property type="project" value="TreeGrafter"/>
</dbReference>
<evidence type="ECO:0000256" key="1">
    <source>
        <dbReference type="ARBA" id="ARBA00004251"/>
    </source>
</evidence>
<dbReference type="GO" id="GO:0072594">
    <property type="term" value="P:establishment of protein localization to organelle"/>
    <property type="evidence" value="ECO:0007669"/>
    <property type="project" value="TreeGrafter"/>
</dbReference>
<keyword evidence="5 7" id="KW-0472">Membrane</keyword>
<sequence length="273" mass="30798">MFYPSLIISFVIVNGESPVFENIMEKYESADVDPYYNYGPRAEYLRADNEEHDDDHVHVVTDIRGQVCTMTKLEAVILLRYKGSDKVDEIEIQMPDSVTSNGTCSQQVDDETQQNLIWGNFSLCLIYARNETSWNLRRILFTISNADQLFGKSVRGGQNDVVLTSVSTTAIEAPVGYAYHCDSDTKVELLSDLPYEATLVLDDLHIQPFLENNAEFGPDISCPEDYISHRRKRDETVPIAVGSALAVATLATVIGYSIYRHFKVRDVIYGTME</sequence>
<evidence type="ECO:0000256" key="2">
    <source>
        <dbReference type="ARBA" id="ARBA00022692"/>
    </source>
</evidence>
<evidence type="ECO:0000256" key="5">
    <source>
        <dbReference type="ARBA" id="ARBA00023136"/>
    </source>
</evidence>